<accession>A0A2W7PH25</accession>
<sequence>MKKWIQKSLIITVALLTFGIIPPDHLIWEHLLENKSPLKSIQSNENTIDFEQVTLKDSTNLVDEPNLIDYIANNAKEQSYIKFGNRIGPVIQDEFDDVIFPKIQEVIDTTISKVDPDKARNLVISEQPSGEYHEKIFHIYNNDSKKDVIRFHVRTDKKPLDGFFFNFHYHLEEDNYSKHYALGEIYWSKNTPPKWLS</sequence>
<reference evidence="1 2" key="1">
    <citation type="submission" date="2018-06" db="EMBL/GenBank/DDBJ databases">
        <title>Genomic Encyclopedia of Type Strains, Phase IV (KMG-IV): sequencing the most valuable type-strain genomes for metagenomic binning, comparative biology and taxonomic classification.</title>
        <authorList>
            <person name="Goeker M."/>
        </authorList>
    </citation>
    <scope>NUCLEOTIDE SEQUENCE [LARGE SCALE GENOMIC DNA]</scope>
    <source>
        <strain evidence="1 2">DSM 5</strain>
    </source>
</reference>
<comment type="caution">
    <text evidence="1">The sequence shown here is derived from an EMBL/GenBank/DDBJ whole genome shotgun (WGS) entry which is preliminary data.</text>
</comment>
<evidence type="ECO:0000313" key="1">
    <source>
        <dbReference type="EMBL" id="PZX07586.1"/>
    </source>
</evidence>
<dbReference type="EMBL" id="QKZI01000001">
    <property type="protein sequence ID" value="PZX07586.1"/>
    <property type="molecule type" value="Genomic_DNA"/>
</dbReference>
<name>A0A2W7PH25_9BACI</name>
<proteinExistence type="predicted"/>
<protein>
    <submittedName>
        <fullName evidence="1">YpjP-like protein</fullName>
    </submittedName>
</protein>
<dbReference type="Pfam" id="PF14005">
    <property type="entry name" value="YpjP"/>
    <property type="match status" value="1"/>
</dbReference>
<gene>
    <name evidence="1" type="ORF">C7437_101705</name>
</gene>
<dbReference type="RefSeq" id="WP_111438222.1">
    <property type="nucleotide sequence ID" value="NZ_QKZI01000001.1"/>
</dbReference>
<keyword evidence="2" id="KW-1185">Reference proteome</keyword>
<dbReference type="Proteomes" id="UP000248646">
    <property type="component" value="Unassembled WGS sequence"/>
</dbReference>
<dbReference type="InterPro" id="IPR025616">
    <property type="entry name" value="YpjP"/>
</dbReference>
<evidence type="ECO:0000313" key="2">
    <source>
        <dbReference type="Proteomes" id="UP000248646"/>
    </source>
</evidence>
<dbReference type="OrthoDB" id="2435352at2"/>
<dbReference type="AlphaFoldDB" id="A0A2W7PH25"/>
<organism evidence="1 2">
    <name type="scientific">Psychrobacillus insolitus</name>
    <dbReference type="NCBI Taxonomy" id="1461"/>
    <lineage>
        <taxon>Bacteria</taxon>
        <taxon>Bacillati</taxon>
        <taxon>Bacillota</taxon>
        <taxon>Bacilli</taxon>
        <taxon>Bacillales</taxon>
        <taxon>Bacillaceae</taxon>
        <taxon>Psychrobacillus</taxon>
    </lineage>
</organism>